<dbReference type="GO" id="GO:0006032">
    <property type="term" value="P:chitin catabolic process"/>
    <property type="evidence" value="ECO:0007669"/>
    <property type="project" value="UniProtKB-KW"/>
</dbReference>
<keyword evidence="6" id="KW-0147">Chitin-binding</keyword>
<evidence type="ECO:0000256" key="13">
    <source>
        <dbReference type="RuleBase" id="RU000489"/>
    </source>
</evidence>
<dbReference type="PANTHER" id="PTHR47700:SF2">
    <property type="entry name" value="CHITINASE"/>
    <property type="match status" value="1"/>
</dbReference>
<dbReference type="Pfam" id="PF00704">
    <property type="entry name" value="Glyco_hydro_18"/>
    <property type="match status" value="1"/>
</dbReference>
<comment type="subcellular location">
    <subcellularLocation>
        <location evidence="2">Secreted</location>
    </subcellularLocation>
</comment>
<evidence type="ECO:0000256" key="9">
    <source>
        <dbReference type="ARBA" id="ARBA00023026"/>
    </source>
</evidence>
<comment type="catalytic activity">
    <reaction evidence="1">
        <text>Random endo-hydrolysis of N-acetyl-beta-D-glucosaminide (1-&gt;4)-beta-linkages in chitin and chitodextrins.</text>
        <dbReference type="EC" id="3.2.1.14"/>
    </reaction>
</comment>
<sequence>MLLGKAGQTGPLDDPASTILICSYILNVTSRQNLGIASPSSPRTIENPKKSEKLFDLKLNSAPACYSATAKVKGATLQLAATIGNGSIGSPDDIIGLLEGIERFFDAKDNCDKNFLFAWHKKTAASVYLGTALGKPTVASAVRALASRLHGACTANGNMNLEPARELKGARVFEVKGAPMVGGSDDNNNRTKRATCCYIHIISGDSYGTLISRCGISAIDFYKYNPAANLCGTLMPDDYPDLDGTYAIYLIQNRDIYEILAKRYYVTGWTEYRDMLLGYNMCISDGFAPLPLPQEGASYGPLVPGIQFPPDFDRWRNALGELNPCPLKAYCSNWGFYSPFPAHCKIHAPEGGGPGSKEKGYQSTCVSNCGTDIKVNSGPPAAFQRISYYESYNIKRKCLWLGSKRANTDGTYTYIHWAFAEIDPNGWKVVLTDPYNQWADFKALPNVKRILAFGGWAYSTELATFGIIRAAILDHGAEFTSNIAKFLNDEGLDGVDIDWEYPGPIGQKGDGAGYLTFLTALKKRVGPSKSYLKAFPIDRIAAVIDCIIFMTYDLHGQWDYGNANAFDAYKSGKYIRSYVTKAGVPNNKIFVGEASFGRTFYMAQDGCWGPMCEFTGTRLQSDANPGRCTKTAGYLGYAEILEIVSRSGDNVQAFHDHASNTDVLLYKGDYVSYMTPTSRDTRRADWQKLNFAGTVDWAVDLQLFGEEDKAVPPTLPNPGEEGCITGEDLTANTAELCEFAYAYGFCPPTLCRCTDTGRVPPFPPESKGVNISNIIAWDEDDVELNQLCKFGCKYSYCPSSACTTPIVDVDTGDDPEDDMNDPNYVDTGDIRYQNQKYCYLSQDPREWGPAVAQCKNWCTPYIEQAADEGRTTNYGCVVWQPKGAPDPYQPISGMPGKWAKGECNCDNFLINEIADTVLEAMPAIAQIACYVVMSSFKLVLDVGTSLATGGASRVLSGGLDMLATAAEMASYIYPANEDPAGAFSWWLSPYGGTDLVPDDIKKVFDILNSLPDGVSSFRVPKNIPKGSGRKGDSGNPHDQSTPRAPGPIGGGGSKPKCRVPVSKQTQRLMPAKNTVWVIECVRDRTKTTDQVKRRCLAAWTHACYHYSSAISVNNQWATLACPPEAGRVSKQRDDDSPAMETWAAEHKGAGWKDTGCDRDEFPPAYLLNDQMHEWRQGGKQSDAQLVRLLPNKENQGAGGMWKGACFREPLLDLSDRTFKDKVVLANVNNPRVLVQNADKTQTFAAITVHQWPEFTITAWDHAANPPNDDGL</sequence>
<evidence type="ECO:0000256" key="5">
    <source>
        <dbReference type="ARBA" id="ARBA00022525"/>
    </source>
</evidence>
<keyword evidence="8" id="KW-0146">Chitin degradation</keyword>
<feature type="region of interest" description="Disordered" evidence="14">
    <location>
        <begin position="1126"/>
        <end position="1155"/>
    </location>
</feature>
<evidence type="ECO:0000256" key="6">
    <source>
        <dbReference type="ARBA" id="ARBA00022669"/>
    </source>
</evidence>
<evidence type="ECO:0000256" key="1">
    <source>
        <dbReference type="ARBA" id="ARBA00000822"/>
    </source>
</evidence>
<evidence type="ECO:0000256" key="3">
    <source>
        <dbReference type="ARBA" id="ARBA00008682"/>
    </source>
</evidence>
<evidence type="ECO:0000256" key="12">
    <source>
        <dbReference type="ARBA" id="ARBA00023326"/>
    </source>
</evidence>
<keyword evidence="10" id="KW-0119">Carbohydrate metabolism</keyword>
<evidence type="ECO:0000313" key="16">
    <source>
        <dbReference type="EMBL" id="KAK3307680.1"/>
    </source>
</evidence>
<dbReference type="InterPro" id="IPR001579">
    <property type="entry name" value="Glyco_hydro_18_chit_AS"/>
</dbReference>
<dbReference type="Gene3D" id="3.20.20.80">
    <property type="entry name" value="Glycosidases"/>
    <property type="match status" value="1"/>
</dbReference>
<evidence type="ECO:0000256" key="2">
    <source>
        <dbReference type="ARBA" id="ARBA00004613"/>
    </source>
</evidence>
<feature type="region of interest" description="Disordered" evidence="14">
    <location>
        <begin position="1018"/>
        <end position="1065"/>
    </location>
</feature>
<dbReference type="GO" id="GO:0000272">
    <property type="term" value="P:polysaccharide catabolic process"/>
    <property type="evidence" value="ECO:0007669"/>
    <property type="project" value="UniProtKB-KW"/>
</dbReference>
<reference evidence="16" key="1">
    <citation type="journal article" date="2023" name="Mol. Phylogenet. Evol.">
        <title>Genome-scale phylogeny and comparative genomics of the fungal order Sordariales.</title>
        <authorList>
            <person name="Hensen N."/>
            <person name="Bonometti L."/>
            <person name="Westerberg I."/>
            <person name="Brannstrom I.O."/>
            <person name="Guillou S."/>
            <person name="Cros-Aarteil S."/>
            <person name="Calhoun S."/>
            <person name="Haridas S."/>
            <person name="Kuo A."/>
            <person name="Mondo S."/>
            <person name="Pangilinan J."/>
            <person name="Riley R."/>
            <person name="LaButti K."/>
            <person name="Andreopoulos B."/>
            <person name="Lipzen A."/>
            <person name="Chen C."/>
            <person name="Yan M."/>
            <person name="Daum C."/>
            <person name="Ng V."/>
            <person name="Clum A."/>
            <person name="Steindorff A."/>
            <person name="Ohm R.A."/>
            <person name="Martin F."/>
            <person name="Silar P."/>
            <person name="Natvig D.O."/>
            <person name="Lalanne C."/>
            <person name="Gautier V."/>
            <person name="Ament-Velasquez S.L."/>
            <person name="Kruys A."/>
            <person name="Hutchinson M.I."/>
            <person name="Powell A.J."/>
            <person name="Barry K."/>
            <person name="Miller A.N."/>
            <person name="Grigoriev I.V."/>
            <person name="Debuchy R."/>
            <person name="Gladieux P."/>
            <person name="Hiltunen Thoren M."/>
            <person name="Johannesson H."/>
        </authorList>
    </citation>
    <scope>NUCLEOTIDE SEQUENCE</scope>
    <source>
        <strain evidence="16">CBS 333.67</strain>
    </source>
</reference>
<comment type="caution">
    <text evidence="16">The sequence shown here is derived from an EMBL/GenBank/DDBJ whole genome shotgun (WGS) entry which is preliminary data.</text>
</comment>
<evidence type="ECO:0000256" key="11">
    <source>
        <dbReference type="ARBA" id="ARBA00023295"/>
    </source>
</evidence>
<evidence type="ECO:0000259" key="15">
    <source>
        <dbReference type="PROSITE" id="PS51910"/>
    </source>
</evidence>
<reference evidence="16" key="2">
    <citation type="submission" date="2023-06" db="EMBL/GenBank/DDBJ databases">
        <authorList>
            <consortium name="Lawrence Berkeley National Laboratory"/>
            <person name="Mondo S.J."/>
            <person name="Hensen N."/>
            <person name="Bonometti L."/>
            <person name="Westerberg I."/>
            <person name="Brannstrom I.O."/>
            <person name="Guillou S."/>
            <person name="Cros-Aarteil S."/>
            <person name="Calhoun S."/>
            <person name="Haridas S."/>
            <person name="Kuo A."/>
            <person name="Pangilinan J."/>
            <person name="Riley R."/>
            <person name="Labutti K."/>
            <person name="Andreopoulos B."/>
            <person name="Lipzen A."/>
            <person name="Chen C."/>
            <person name="Yanf M."/>
            <person name="Daum C."/>
            <person name="Ng V."/>
            <person name="Clum A."/>
            <person name="Steindorff A."/>
            <person name="Ohm R."/>
            <person name="Martin F."/>
            <person name="Silar P."/>
            <person name="Natvig D."/>
            <person name="Lalanne C."/>
            <person name="Gautier V."/>
            <person name="Ament-Velasquez S.L."/>
            <person name="Kruys A."/>
            <person name="Hutchinson M.I."/>
            <person name="Powell A.J."/>
            <person name="Barry K."/>
            <person name="Miller A.N."/>
            <person name="Grigoriev I.V."/>
            <person name="Debuchy R."/>
            <person name="Gladieux P."/>
            <person name="Thoren M.H."/>
            <person name="Johannesson H."/>
        </authorList>
    </citation>
    <scope>NUCLEOTIDE SEQUENCE</scope>
    <source>
        <strain evidence="16">CBS 333.67</strain>
    </source>
</reference>
<dbReference type="EMBL" id="JAUDZG010000003">
    <property type="protein sequence ID" value="KAK3307680.1"/>
    <property type="molecule type" value="Genomic_DNA"/>
</dbReference>
<dbReference type="GO" id="GO:0005576">
    <property type="term" value="C:extracellular region"/>
    <property type="evidence" value="ECO:0007669"/>
    <property type="project" value="UniProtKB-SubCell"/>
</dbReference>
<dbReference type="SMART" id="SM00636">
    <property type="entry name" value="Glyco_18"/>
    <property type="match status" value="1"/>
</dbReference>
<evidence type="ECO:0000256" key="10">
    <source>
        <dbReference type="ARBA" id="ARBA00023277"/>
    </source>
</evidence>
<keyword evidence="9" id="KW-0843">Virulence</keyword>
<dbReference type="InterPro" id="IPR029070">
    <property type="entry name" value="Chitinase_insertion_sf"/>
</dbReference>
<dbReference type="RefSeq" id="XP_062723460.1">
    <property type="nucleotide sequence ID" value="XM_062870713.1"/>
</dbReference>
<dbReference type="PANTHER" id="PTHR47700">
    <property type="entry name" value="V CHITINASE, PUTATIVE (AFU_ORTHOLOGUE AFUA_6G13720)-RELATED"/>
    <property type="match status" value="1"/>
</dbReference>
<feature type="compositionally biased region" description="Basic and acidic residues" evidence="14">
    <location>
        <begin position="1143"/>
        <end position="1155"/>
    </location>
</feature>
<dbReference type="InterPro" id="IPR001223">
    <property type="entry name" value="Glyco_hydro18_cat"/>
</dbReference>
<name>A0AAJ0GXH6_9PEZI</name>
<dbReference type="GeneID" id="87889542"/>
<organism evidence="16 17">
    <name type="scientific">Chaetomium strumarium</name>
    <dbReference type="NCBI Taxonomy" id="1170767"/>
    <lineage>
        <taxon>Eukaryota</taxon>
        <taxon>Fungi</taxon>
        <taxon>Dikarya</taxon>
        <taxon>Ascomycota</taxon>
        <taxon>Pezizomycotina</taxon>
        <taxon>Sordariomycetes</taxon>
        <taxon>Sordariomycetidae</taxon>
        <taxon>Sordariales</taxon>
        <taxon>Chaetomiaceae</taxon>
        <taxon>Chaetomium</taxon>
    </lineage>
</organism>
<dbReference type="InterPro" id="IPR017853">
    <property type="entry name" value="GH"/>
</dbReference>
<dbReference type="Proteomes" id="UP001273166">
    <property type="component" value="Unassembled WGS sequence"/>
</dbReference>
<evidence type="ECO:0000256" key="8">
    <source>
        <dbReference type="ARBA" id="ARBA00023024"/>
    </source>
</evidence>
<dbReference type="AlphaFoldDB" id="A0AAJ0GXH6"/>
<comment type="similarity">
    <text evidence="3">Belongs to the glycosyl hydrolase 18 family. Chitinase class V subfamily.</text>
</comment>
<keyword evidence="12" id="KW-0624">Polysaccharide degradation</keyword>
<keyword evidence="7 13" id="KW-0378">Hydrolase</keyword>
<protein>
    <recommendedName>
        <fullName evidence="4">chitinase</fullName>
        <ecNumber evidence="4">3.2.1.14</ecNumber>
    </recommendedName>
</protein>
<dbReference type="InterPro" id="IPR053214">
    <property type="entry name" value="LysM12-like"/>
</dbReference>
<keyword evidence="5" id="KW-0964">Secreted</keyword>
<evidence type="ECO:0000256" key="14">
    <source>
        <dbReference type="SAM" id="MobiDB-lite"/>
    </source>
</evidence>
<dbReference type="EC" id="3.2.1.14" evidence="4"/>
<dbReference type="SUPFAM" id="SSF51445">
    <property type="entry name" value="(Trans)glycosidases"/>
    <property type="match status" value="1"/>
</dbReference>
<dbReference type="SUPFAM" id="SSF54556">
    <property type="entry name" value="Chitinase insertion domain"/>
    <property type="match status" value="1"/>
</dbReference>
<gene>
    <name evidence="16" type="ORF">B0T15DRAFT_567083</name>
</gene>
<dbReference type="PROSITE" id="PS01095">
    <property type="entry name" value="GH18_1"/>
    <property type="match status" value="1"/>
</dbReference>
<dbReference type="GO" id="GO:0008843">
    <property type="term" value="F:endochitinase activity"/>
    <property type="evidence" value="ECO:0007669"/>
    <property type="project" value="UniProtKB-EC"/>
</dbReference>
<dbReference type="InterPro" id="IPR011583">
    <property type="entry name" value="Chitinase_II/V-like_cat"/>
</dbReference>
<proteinExistence type="inferred from homology"/>
<evidence type="ECO:0000256" key="7">
    <source>
        <dbReference type="ARBA" id="ARBA00022801"/>
    </source>
</evidence>
<keyword evidence="17" id="KW-1185">Reference proteome</keyword>
<accession>A0AAJ0GXH6</accession>
<keyword evidence="11 13" id="KW-0326">Glycosidase</keyword>
<evidence type="ECO:0000256" key="4">
    <source>
        <dbReference type="ARBA" id="ARBA00012729"/>
    </source>
</evidence>
<dbReference type="PROSITE" id="PS51910">
    <property type="entry name" value="GH18_2"/>
    <property type="match status" value="1"/>
</dbReference>
<evidence type="ECO:0000313" key="17">
    <source>
        <dbReference type="Proteomes" id="UP001273166"/>
    </source>
</evidence>
<dbReference type="GO" id="GO:0008061">
    <property type="term" value="F:chitin binding"/>
    <property type="evidence" value="ECO:0007669"/>
    <property type="project" value="UniProtKB-KW"/>
</dbReference>
<dbReference type="Gene3D" id="3.10.50.10">
    <property type="match status" value="1"/>
</dbReference>
<feature type="domain" description="GH18" evidence="15">
    <location>
        <begin position="383"/>
        <end position="718"/>
    </location>
</feature>